<name>A0A7T8GLR2_CALRO</name>
<dbReference type="InterPro" id="IPR032675">
    <property type="entry name" value="LRR_dom_sf"/>
</dbReference>
<dbReference type="InterPro" id="IPR036047">
    <property type="entry name" value="F-box-like_dom_sf"/>
</dbReference>
<dbReference type="SUPFAM" id="SSF81383">
    <property type="entry name" value="F-box domain"/>
    <property type="match status" value="1"/>
</dbReference>
<feature type="domain" description="F-box" evidence="2">
    <location>
        <begin position="76"/>
        <end position="110"/>
    </location>
</feature>
<dbReference type="EMBL" id="CP045908">
    <property type="protein sequence ID" value="QQP32906.1"/>
    <property type="molecule type" value="Genomic_DNA"/>
</dbReference>
<evidence type="ECO:0000313" key="4">
    <source>
        <dbReference type="Proteomes" id="UP000595437"/>
    </source>
</evidence>
<feature type="compositionally biased region" description="Low complexity" evidence="1">
    <location>
        <begin position="16"/>
        <end position="27"/>
    </location>
</feature>
<feature type="compositionally biased region" description="Polar residues" evidence="1">
    <location>
        <begin position="1"/>
        <end position="15"/>
    </location>
</feature>
<evidence type="ECO:0000256" key="1">
    <source>
        <dbReference type="SAM" id="MobiDB-lite"/>
    </source>
</evidence>
<dbReference type="Gene3D" id="3.80.10.10">
    <property type="entry name" value="Ribonuclease Inhibitor"/>
    <property type="match status" value="1"/>
</dbReference>
<reference evidence="4" key="1">
    <citation type="submission" date="2021-01" db="EMBL/GenBank/DDBJ databases">
        <title>Caligus Genome Assembly.</title>
        <authorList>
            <person name="Gallardo-Escarate C."/>
        </authorList>
    </citation>
    <scope>NUCLEOTIDE SEQUENCE [LARGE SCALE GENOMIC DNA]</scope>
</reference>
<dbReference type="OrthoDB" id="550575at2759"/>
<gene>
    <name evidence="3" type="ORF">FKW44_024096</name>
</gene>
<feature type="region of interest" description="Disordered" evidence="1">
    <location>
        <begin position="1"/>
        <end position="52"/>
    </location>
</feature>
<evidence type="ECO:0000259" key="2">
    <source>
        <dbReference type="Pfam" id="PF12937"/>
    </source>
</evidence>
<protein>
    <submittedName>
        <fullName evidence="3">Fbox/LRRrepeat protein 20like</fullName>
    </submittedName>
</protein>
<sequence>METAIEPSSSTNGHRSSNNTVNVVSSTGHHHHHHTSVINNNTHHHNNNHSSSDCVVVSRNGSAWPKAKEDSLINRRLPKELLLRIFSHLDVSRSWNILALDGSNWQRVDLFEFQVDIEGVVVENIARR</sequence>
<feature type="non-terminal residue" evidence="3">
    <location>
        <position position="1"/>
    </location>
</feature>
<dbReference type="Proteomes" id="UP000595437">
    <property type="component" value="Chromosome 19"/>
</dbReference>
<dbReference type="Pfam" id="PF12937">
    <property type="entry name" value="F-box-like"/>
    <property type="match status" value="1"/>
</dbReference>
<accession>A0A7T8GLR2</accession>
<organism evidence="3 4">
    <name type="scientific">Caligus rogercresseyi</name>
    <name type="common">Sea louse</name>
    <dbReference type="NCBI Taxonomy" id="217165"/>
    <lineage>
        <taxon>Eukaryota</taxon>
        <taxon>Metazoa</taxon>
        <taxon>Ecdysozoa</taxon>
        <taxon>Arthropoda</taxon>
        <taxon>Crustacea</taxon>
        <taxon>Multicrustacea</taxon>
        <taxon>Hexanauplia</taxon>
        <taxon>Copepoda</taxon>
        <taxon>Siphonostomatoida</taxon>
        <taxon>Caligidae</taxon>
        <taxon>Caligus</taxon>
    </lineage>
</organism>
<proteinExistence type="predicted"/>
<dbReference type="AlphaFoldDB" id="A0A7T8GLR2"/>
<evidence type="ECO:0000313" key="3">
    <source>
        <dbReference type="EMBL" id="QQP32906.1"/>
    </source>
</evidence>
<keyword evidence="4" id="KW-1185">Reference proteome</keyword>
<dbReference type="InterPro" id="IPR001810">
    <property type="entry name" value="F-box_dom"/>
</dbReference>